<dbReference type="PATRIC" id="fig|38307.3.peg.601"/>
<reference evidence="2 3" key="1">
    <citation type="submission" date="2016-03" db="EMBL/GenBank/DDBJ databases">
        <title>Draft genome sequence of Gluconobacter cerinus strain CECT 9110.</title>
        <authorList>
            <person name="Sainz F."/>
            <person name="Mas A."/>
            <person name="Torija M.J."/>
        </authorList>
    </citation>
    <scope>NUCLEOTIDE SEQUENCE [LARGE SCALE GENOMIC DNA]</scope>
    <source>
        <strain evidence="2 3">CECT 9110</strain>
    </source>
</reference>
<evidence type="ECO:0000256" key="1">
    <source>
        <dbReference type="SAM" id="MobiDB-lite"/>
    </source>
</evidence>
<proteinExistence type="predicted"/>
<organism evidence="2 3">
    <name type="scientific">Gluconobacter cerinus</name>
    <dbReference type="NCBI Taxonomy" id="38307"/>
    <lineage>
        <taxon>Bacteria</taxon>
        <taxon>Pseudomonadati</taxon>
        <taxon>Pseudomonadota</taxon>
        <taxon>Alphaproteobacteria</taxon>
        <taxon>Acetobacterales</taxon>
        <taxon>Acetobacteraceae</taxon>
        <taxon>Gluconobacter</taxon>
    </lineage>
</organism>
<protein>
    <submittedName>
        <fullName evidence="2">Uncharacterized protein</fullName>
    </submittedName>
</protein>
<comment type="caution">
    <text evidence="2">The sequence shown here is derived from an EMBL/GenBank/DDBJ whole genome shotgun (WGS) entry which is preliminary data.</text>
</comment>
<dbReference type="Proteomes" id="UP000077786">
    <property type="component" value="Unassembled WGS sequence"/>
</dbReference>
<dbReference type="RefSeq" id="WP_064273317.1">
    <property type="nucleotide sequence ID" value="NZ_LUTU01000004.1"/>
</dbReference>
<name>A0A1B6VP68_9PROT</name>
<dbReference type="EMBL" id="LUTU01000004">
    <property type="protein sequence ID" value="OAJ69016.1"/>
    <property type="molecule type" value="Genomic_DNA"/>
</dbReference>
<dbReference type="AlphaFoldDB" id="A0A1B6VP68"/>
<feature type="compositionally biased region" description="Basic and acidic residues" evidence="1">
    <location>
        <begin position="71"/>
        <end position="84"/>
    </location>
</feature>
<evidence type="ECO:0000313" key="3">
    <source>
        <dbReference type="Proteomes" id="UP000077786"/>
    </source>
</evidence>
<sequence length="273" mass="30980">MKPLDTPKLVKIMAIANDPNSPAGERQAARARAEAMVTAAGYTASDTDALAQTAPRSSEASNPFSAFDDEMEKREPGYKAKRAAEQAERLRKRSEERARIIRTYGSEEAARAPTVLEKMVLQAVHPFIRVKKWREGRESGEYETLLGWTAHDFFKECPPRVQKAIEKAIPMPTNVAQAWEELSFWELREEELDHVVGGINPQFSPDWYLADACAHRRNIIRDLVEHKLRAQNITEIQIRLEYLHHTGCLHDEEPATALIADLEALRERLEALS</sequence>
<gene>
    <name evidence="2" type="ORF">A0123_00586</name>
</gene>
<evidence type="ECO:0000313" key="2">
    <source>
        <dbReference type="EMBL" id="OAJ69016.1"/>
    </source>
</evidence>
<accession>A0A1B6VP68</accession>
<dbReference type="OrthoDB" id="189843at2"/>
<feature type="region of interest" description="Disordered" evidence="1">
    <location>
        <begin position="47"/>
        <end position="84"/>
    </location>
</feature>
<feature type="compositionally biased region" description="Polar residues" evidence="1">
    <location>
        <begin position="54"/>
        <end position="64"/>
    </location>
</feature>